<organism evidence="2">
    <name type="scientific">bioreactor metagenome</name>
    <dbReference type="NCBI Taxonomy" id="1076179"/>
    <lineage>
        <taxon>unclassified sequences</taxon>
        <taxon>metagenomes</taxon>
        <taxon>ecological metagenomes</taxon>
    </lineage>
</organism>
<evidence type="ECO:0000313" key="2">
    <source>
        <dbReference type="EMBL" id="MPM48974.1"/>
    </source>
</evidence>
<comment type="caution">
    <text evidence="2">The sequence shown here is derived from an EMBL/GenBank/DDBJ whole genome shotgun (WGS) entry which is preliminary data.</text>
</comment>
<accession>A0A645AH48</accession>
<reference evidence="2" key="1">
    <citation type="submission" date="2019-08" db="EMBL/GenBank/DDBJ databases">
        <authorList>
            <person name="Kucharzyk K."/>
            <person name="Murdoch R.W."/>
            <person name="Higgins S."/>
            <person name="Loffler F."/>
        </authorList>
    </citation>
    <scope>NUCLEOTIDE SEQUENCE</scope>
</reference>
<sequence length="328" mass="37744">MTLEFREHLHKQDFFRFRQFRRGEHRLAFDQIALAPGGADHGARHQQSPGAAVITHKISLSFRPDRSAPEIRQRDKHGWHRCVVVSGNQSPAPVDRRFPRGGEQRIGPRKDPAAEKAAIGRQRRRMGRLQHRVTIFIDQCPLALRRSAPQDENHSMVQPVHRADHRVGERFPAEITVGIRGMSPHRKHCVQQQHALPRPSAQIAALRLPQPAEIVGQLLIDIAQARRQLHAVRHRKCQPVRLTVVMIGVLPQNHHPLRIRRRQLQRLKGQRFGREDRFGLPLRRNLRRQRLPAFAAGEIRQAGLPRLRQPQQFNRPPARMIAISSSDS</sequence>
<feature type="compositionally biased region" description="Basic and acidic residues" evidence="1">
    <location>
        <begin position="94"/>
        <end position="114"/>
    </location>
</feature>
<name>A0A645AH48_9ZZZZ</name>
<gene>
    <name evidence="2" type="ORF">SDC9_95701</name>
</gene>
<dbReference type="EMBL" id="VSSQ01012331">
    <property type="protein sequence ID" value="MPM48974.1"/>
    <property type="molecule type" value="Genomic_DNA"/>
</dbReference>
<proteinExistence type="predicted"/>
<protein>
    <submittedName>
        <fullName evidence="2">Uncharacterized protein</fullName>
    </submittedName>
</protein>
<feature type="region of interest" description="Disordered" evidence="1">
    <location>
        <begin position="90"/>
        <end position="125"/>
    </location>
</feature>
<dbReference type="AlphaFoldDB" id="A0A645AH48"/>
<evidence type="ECO:0000256" key="1">
    <source>
        <dbReference type="SAM" id="MobiDB-lite"/>
    </source>
</evidence>